<comment type="caution">
    <text evidence="2">The sequence shown here is derived from an EMBL/GenBank/DDBJ whole genome shotgun (WGS) entry which is preliminary data.</text>
</comment>
<dbReference type="AlphaFoldDB" id="A0A8J5V3K4"/>
<reference evidence="2" key="1">
    <citation type="journal article" date="2021" name="bioRxiv">
        <title>Whole Genome Assembly and Annotation of Northern Wild Rice, Zizania palustris L., Supports a Whole Genome Duplication in the Zizania Genus.</title>
        <authorList>
            <person name="Haas M."/>
            <person name="Kono T."/>
            <person name="Macchietto M."/>
            <person name="Millas R."/>
            <person name="McGilp L."/>
            <person name="Shao M."/>
            <person name="Duquette J."/>
            <person name="Hirsch C.N."/>
            <person name="Kimball J."/>
        </authorList>
    </citation>
    <scope>NUCLEOTIDE SEQUENCE</scope>
    <source>
        <tissue evidence="2">Fresh leaf tissue</tissue>
    </source>
</reference>
<sequence length="134" mass="14548">MPRQHGLTNHQLNHVDVAVLRDEIDAYTHIKGSHLDHLPSSPAASLAGAPKPQRRTPPFPRAPPLPPFAPSPPGGGNRSGRRRSSSRVRARGGKGMGGGRKRGRIQRCHFKQGRENVWKHNLQRSLGSAGGEEA</sequence>
<evidence type="ECO:0000313" key="3">
    <source>
        <dbReference type="Proteomes" id="UP000729402"/>
    </source>
</evidence>
<reference evidence="2" key="2">
    <citation type="submission" date="2021-02" db="EMBL/GenBank/DDBJ databases">
        <authorList>
            <person name="Kimball J.A."/>
            <person name="Haas M.W."/>
            <person name="Macchietto M."/>
            <person name="Kono T."/>
            <person name="Duquette J."/>
            <person name="Shao M."/>
        </authorList>
    </citation>
    <scope>NUCLEOTIDE SEQUENCE</scope>
    <source>
        <tissue evidence="2">Fresh leaf tissue</tissue>
    </source>
</reference>
<feature type="compositionally biased region" description="Pro residues" evidence="1">
    <location>
        <begin position="55"/>
        <end position="73"/>
    </location>
</feature>
<protein>
    <submittedName>
        <fullName evidence="2">Uncharacterized protein</fullName>
    </submittedName>
</protein>
<evidence type="ECO:0000313" key="2">
    <source>
        <dbReference type="EMBL" id="KAG8057092.1"/>
    </source>
</evidence>
<proteinExistence type="predicted"/>
<feature type="compositionally biased region" description="Low complexity" evidence="1">
    <location>
        <begin position="39"/>
        <end position="51"/>
    </location>
</feature>
<dbReference type="EMBL" id="JAAALK010000287">
    <property type="protein sequence ID" value="KAG8057093.1"/>
    <property type="molecule type" value="Genomic_DNA"/>
</dbReference>
<feature type="region of interest" description="Disordered" evidence="1">
    <location>
        <begin position="33"/>
        <end position="134"/>
    </location>
</feature>
<accession>A0A8J5V3K4</accession>
<keyword evidence="3" id="KW-1185">Reference proteome</keyword>
<feature type="compositionally biased region" description="Basic residues" evidence="1">
    <location>
        <begin position="79"/>
        <end position="92"/>
    </location>
</feature>
<name>A0A8J5V3K4_ZIZPA</name>
<organism evidence="2 3">
    <name type="scientific">Zizania palustris</name>
    <name type="common">Northern wild rice</name>
    <dbReference type="NCBI Taxonomy" id="103762"/>
    <lineage>
        <taxon>Eukaryota</taxon>
        <taxon>Viridiplantae</taxon>
        <taxon>Streptophyta</taxon>
        <taxon>Embryophyta</taxon>
        <taxon>Tracheophyta</taxon>
        <taxon>Spermatophyta</taxon>
        <taxon>Magnoliopsida</taxon>
        <taxon>Liliopsida</taxon>
        <taxon>Poales</taxon>
        <taxon>Poaceae</taxon>
        <taxon>BOP clade</taxon>
        <taxon>Oryzoideae</taxon>
        <taxon>Oryzeae</taxon>
        <taxon>Zizaniinae</taxon>
        <taxon>Zizania</taxon>
    </lineage>
</organism>
<dbReference type="Proteomes" id="UP000729402">
    <property type="component" value="Unassembled WGS sequence"/>
</dbReference>
<dbReference type="EMBL" id="JAAALK010000287">
    <property type="protein sequence ID" value="KAG8057092.1"/>
    <property type="molecule type" value="Genomic_DNA"/>
</dbReference>
<gene>
    <name evidence="2" type="ORF">GUJ93_ZPchr0002g25014</name>
</gene>
<feature type="compositionally biased region" description="Basic residues" evidence="1">
    <location>
        <begin position="99"/>
        <end position="111"/>
    </location>
</feature>
<evidence type="ECO:0000256" key="1">
    <source>
        <dbReference type="SAM" id="MobiDB-lite"/>
    </source>
</evidence>